<evidence type="ECO:0000313" key="13">
    <source>
        <dbReference type="EMBL" id="MFC4955589.1"/>
    </source>
</evidence>
<gene>
    <name evidence="11" type="primary">whiB</name>
    <name evidence="13" type="ORF">ACFPFX_04675</name>
</gene>
<evidence type="ECO:0000256" key="1">
    <source>
        <dbReference type="ARBA" id="ARBA00004496"/>
    </source>
</evidence>
<feature type="binding site" evidence="11">
    <location>
        <position position="31"/>
    </location>
    <ligand>
        <name>[4Fe-4S] cluster</name>
        <dbReference type="ChEBI" id="CHEBI:49883"/>
    </ligand>
</feature>
<dbReference type="HAMAP" id="MF_01479">
    <property type="entry name" value="WhiB"/>
    <property type="match status" value="1"/>
</dbReference>
<dbReference type="RefSeq" id="WP_344370421.1">
    <property type="nucleotide sequence ID" value="NZ_BAAASQ010000001.1"/>
</dbReference>
<keyword evidence="4 11" id="KW-0479">Metal-binding</keyword>
<dbReference type="Proteomes" id="UP001595834">
    <property type="component" value="Unassembled WGS sequence"/>
</dbReference>
<protein>
    <recommendedName>
        <fullName evidence="11">Transcriptional regulator WhiB</fullName>
    </recommendedName>
</protein>
<feature type="binding site" evidence="11">
    <location>
        <position position="59"/>
    </location>
    <ligand>
        <name>[4Fe-4S] cluster</name>
        <dbReference type="ChEBI" id="CHEBI:49883"/>
    </ligand>
</feature>
<comment type="function">
    <text evidence="11">Acts as a transcriptional regulator. Probably redox-responsive. The apo- but not holo-form probably binds DNA.</text>
</comment>
<comment type="PTM">
    <text evidence="11">The Fe-S cluster can be nitrosylated by nitric oxide (NO).</text>
</comment>
<keyword evidence="11" id="KW-0963">Cytoplasm</keyword>
<comment type="cofactor">
    <cofactor evidence="11">
        <name>[4Fe-4S] cluster</name>
        <dbReference type="ChEBI" id="CHEBI:49883"/>
    </cofactor>
    <text evidence="11">Binds 1 [4Fe-4S] cluster per subunit. Following nitrosylation of the [4Fe-4S] cluster binds 1 [4Fe-8(NO)] cluster per subunit.</text>
</comment>
<dbReference type="Pfam" id="PF02467">
    <property type="entry name" value="Whib"/>
    <property type="match status" value="1"/>
</dbReference>
<comment type="similarity">
    <text evidence="2 11">Belongs to the WhiB family.</text>
</comment>
<evidence type="ECO:0000256" key="11">
    <source>
        <dbReference type="HAMAP-Rule" id="MF_01479"/>
    </source>
</evidence>
<dbReference type="EMBL" id="JBHSIZ010000005">
    <property type="protein sequence ID" value="MFC4955589.1"/>
    <property type="molecule type" value="Genomic_DNA"/>
</dbReference>
<keyword evidence="5 11" id="KW-0408">Iron</keyword>
<evidence type="ECO:0000256" key="8">
    <source>
        <dbReference type="ARBA" id="ARBA00023125"/>
    </source>
</evidence>
<evidence type="ECO:0000256" key="7">
    <source>
        <dbReference type="ARBA" id="ARBA00023015"/>
    </source>
</evidence>
<name>A0ABV9UEY2_9ACTN</name>
<dbReference type="InterPro" id="IPR034768">
    <property type="entry name" value="4FE4S_WBL"/>
</dbReference>
<evidence type="ECO:0000256" key="4">
    <source>
        <dbReference type="ARBA" id="ARBA00022723"/>
    </source>
</evidence>
<evidence type="ECO:0000256" key="2">
    <source>
        <dbReference type="ARBA" id="ARBA00006597"/>
    </source>
</evidence>
<keyword evidence="3 11" id="KW-0004">4Fe-4S</keyword>
<evidence type="ECO:0000259" key="12">
    <source>
        <dbReference type="PROSITE" id="PS51674"/>
    </source>
</evidence>
<keyword evidence="6 11" id="KW-0411">Iron-sulfur</keyword>
<comment type="caution">
    <text evidence="13">The sequence shown here is derived from an EMBL/GenBank/DDBJ whole genome shotgun (WGS) entry which is preliminary data.</text>
</comment>
<dbReference type="PROSITE" id="PS51674">
    <property type="entry name" value="4FE4S_WBL"/>
    <property type="match status" value="1"/>
</dbReference>
<comment type="subcellular location">
    <subcellularLocation>
        <location evidence="1 11">Cytoplasm</location>
    </subcellularLocation>
</comment>
<dbReference type="PANTHER" id="PTHR38839">
    <property type="entry name" value="TRANSCRIPTIONAL REGULATOR WHID-RELATED"/>
    <property type="match status" value="1"/>
</dbReference>
<reference evidence="14" key="1">
    <citation type="journal article" date="2019" name="Int. J. Syst. Evol. Microbiol.">
        <title>The Global Catalogue of Microorganisms (GCM) 10K type strain sequencing project: providing services to taxonomists for standard genome sequencing and annotation.</title>
        <authorList>
            <consortium name="The Broad Institute Genomics Platform"/>
            <consortium name="The Broad Institute Genome Sequencing Center for Infectious Disease"/>
            <person name="Wu L."/>
            <person name="Ma J."/>
        </authorList>
    </citation>
    <scope>NUCLEOTIDE SEQUENCE [LARGE SCALE GENOMIC DNA]</scope>
    <source>
        <strain evidence="14">CCM 7224</strain>
    </source>
</reference>
<feature type="binding site" evidence="11">
    <location>
        <position position="65"/>
    </location>
    <ligand>
        <name>[4Fe-4S] cluster</name>
        <dbReference type="ChEBI" id="CHEBI:49883"/>
    </ligand>
</feature>
<evidence type="ECO:0000256" key="9">
    <source>
        <dbReference type="ARBA" id="ARBA00023157"/>
    </source>
</evidence>
<evidence type="ECO:0000256" key="10">
    <source>
        <dbReference type="ARBA" id="ARBA00023163"/>
    </source>
</evidence>
<sequence>MYQSIVSARRQRAPYYGAVSPAIVERPRPACAGEDPELFFAHGASSPRIARAQAICRRCPLLVSCHQGALERDEEYGVWGGLTEDERRSLKRGARRSARAA</sequence>
<organism evidence="13 14">
    <name type="scientific">Streptomyces mauvecolor</name>
    <dbReference type="NCBI Taxonomy" id="58345"/>
    <lineage>
        <taxon>Bacteria</taxon>
        <taxon>Bacillati</taxon>
        <taxon>Actinomycetota</taxon>
        <taxon>Actinomycetes</taxon>
        <taxon>Kitasatosporales</taxon>
        <taxon>Streptomycetaceae</taxon>
        <taxon>Streptomyces</taxon>
    </lineage>
</organism>
<evidence type="ECO:0000256" key="6">
    <source>
        <dbReference type="ARBA" id="ARBA00023014"/>
    </source>
</evidence>
<proteinExistence type="inferred from homology"/>
<feature type="domain" description="4Fe-4S Wbl-type" evidence="12">
    <location>
        <begin position="30"/>
        <end position="89"/>
    </location>
</feature>
<keyword evidence="8 11" id="KW-0238">DNA-binding</keyword>
<evidence type="ECO:0000256" key="3">
    <source>
        <dbReference type="ARBA" id="ARBA00022485"/>
    </source>
</evidence>
<keyword evidence="9 11" id="KW-1015">Disulfide bond</keyword>
<feature type="binding site" evidence="11">
    <location>
        <position position="56"/>
    </location>
    <ligand>
        <name>[4Fe-4S] cluster</name>
        <dbReference type="ChEBI" id="CHEBI:49883"/>
    </ligand>
</feature>
<evidence type="ECO:0000313" key="14">
    <source>
        <dbReference type="Proteomes" id="UP001595834"/>
    </source>
</evidence>
<evidence type="ECO:0000256" key="5">
    <source>
        <dbReference type="ARBA" id="ARBA00023004"/>
    </source>
</evidence>
<keyword evidence="14" id="KW-1185">Reference proteome</keyword>
<keyword evidence="7 11" id="KW-0805">Transcription regulation</keyword>
<comment type="PTM">
    <text evidence="11">Upon Fe-S cluster removal intramolecular disulfide bonds are formed.</text>
</comment>
<accession>A0ABV9UEY2</accession>
<dbReference type="InterPro" id="IPR003482">
    <property type="entry name" value="Whib"/>
</dbReference>
<keyword evidence="10 11" id="KW-0804">Transcription</keyword>